<dbReference type="InterPro" id="IPR019796">
    <property type="entry name" value="G6P_DH_AS"/>
</dbReference>
<dbReference type="GO" id="GO:0009051">
    <property type="term" value="P:pentose-phosphate shunt, oxidative branch"/>
    <property type="evidence" value="ECO:0007669"/>
    <property type="project" value="TreeGrafter"/>
</dbReference>
<dbReference type="InterPro" id="IPR001282">
    <property type="entry name" value="G6P_DH"/>
</dbReference>
<feature type="binding site" evidence="7">
    <location>
        <position position="202"/>
    </location>
    <ligand>
        <name>substrate</name>
    </ligand>
</feature>
<dbReference type="PROSITE" id="PS00069">
    <property type="entry name" value="G6P_DEHYDROGENASE"/>
    <property type="match status" value="1"/>
</dbReference>
<dbReference type="PIRSF" id="PIRSF000110">
    <property type="entry name" value="G6PD"/>
    <property type="match status" value="1"/>
</dbReference>
<comment type="similarity">
    <text evidence="2 7">Belongs to the glucose-6-phosphate dehydrogenase family.</text>
</comment>
<feature type="binding site" evidence="7">
    <location>
        <position position="236"/>
    </location>
    <ligand>
        <name>substrate</name>
    </ligand>
</feature>
<dbReference type="Pfam" id="PF02781">
    <property type="entry name" value="G6PD_C"/>
    <property type="match status" value="1"/>
</dbReference>
<keyword evidence="6 7" id="KW-0119">Carbohydrate metabolism</keyword>
<keyword evidence="4 7" id="KW-0521">NADP</keyword>
<feature type="binding site" evidence="7">
    <location>
        <position position="198"/>
    </location>
    <ligand>
        <name>substrate</name>
    </ligand>
</feature>
<dbReference type="STRING" id="153496.A0U89_00950"/>
<evidence type="ECO:0000256" key="2">
    <source>
        <dbReference type="ARBA" id="ARBA00009975"/>
    </source>
</evidence>
<feature type="active site" description="Proton acceptor" evidence="7">
    <location>
        <position position="260"/>
    </location>
</feature>
<dbReference type="InterPro" id="IPR022674">
    <property type="entry name" value="G6P_DH_NAD-bd"/>
</dbReference>
<protein>
    <recommendedName>
        <fullName evidence="7">Glucose-6-phosphate 1-dehydrogenase</fullName>
        <shortName evidence="7">G6PD</shortName>
        <ecNumber evidence="7">1.1.1.49</ecNumber>
    </recommendedName>
</protein>
<dbReference type="SUPFAM" id="SSF51735">
    <property type="entry name" value="NAD(P)-binding Rossmann-fold domains"/>
    <property type="match status" value="1"/>
</dbReference>
<dbReference type="GO" id="GO:0050661">
    <property type="term" value="F:NADP binding"/>
    <property type="evidence" value="ECO:0007669"/>
    <property type="project" value="UniProtKB-UniRule"/>
</dbReference>
<keyword evidence="3 7" id="KW-0313">Glucose metabolism</keyword>
<accession>A0A1D8UQL5</accession>
<reference evidence="8 9" key="1">
    <citation type="journal article" date="2016" name="Microb. Cell Fact.">
        <title>Dissection of exopolysaccharide biosynthesis in Kozakia baliensis.</title>
        <authorList>
            <person name="Brandt J.U."/>
            <person name="Jakob F."/>
            <person name="Behr J."/>
            <person name="Geissler A.J."/>
            <person name="Vogel R.F."/>
        </authorList>
    </citation>
    <scope>NUCLEOTIDE SEQUENCE [LARGE SCALE GENOMIC DNA]</scope>
    <source>
        <strain evidence="8 9">DSM 14400</strain>
    </source>
</reference>
<dbReference type="RefSeq" id="WP_070401779.1">
    <property type="nucleotide sequence ID" value="NZ_BJVW01000004.1"/>
</dbReference>
<dbReference type="Proteomes" id="UP000179145">
    <property type="component" value="Chromosome"/>
</dbReference>
<comment type="catalytic activity">
    <reaction evidence="7">
        <text>D-glucose 6-phosphate + NADP(+) = 6-phospho-D-glucono-1,5-lactone + NADPH + H(+)</text>
        <dbReference type="Rhea" id="RHEA:15841"/>
        <dbReference type="ChEBI" id="CHEBI:15378"/>
        <dbReference type="ChEBI" id="CHEBI:57783"/>
        <dbReference type="ChEBI" id="CHEBI:57955"/>
        <dbReference type="ChEBI" id="CHEBI:58349"/>
        <dbReference type="ChEBI" id="CHEBI:61548"/>
        <dbReference type="EC" id="1.1.1.49"/>
    </reaction>
</comment>
<comment type="function">
    <text evidence="7">Catalyzes the oxidation of glucose 6-phosphate to 6-phosphogluconolactone.</text>
</comment>
<evidence type="ECO:0000256" key="4">
    <source>
        <dbReference type="ARBA" id="ARBA00022857"/>
    </source>
</evidence>
<dbReference type="NCBIfam" id="TIGR00871">
    <property type="entry name" value="zwf"/>
    <property type="match status" value="1"/>
</dbReference>
<dbReference type="HAMAP" id="MF_00966">
    <property type="entry name" value="G6PD"/>
    <property type="match status" value="1"/>
</dbReference>
<feature type="binding site" evidence="7">
    <location>
        <begin position="111"/>
        <end position="112"/>
    </location>
    <ligand>
        <name>NADP(+)</name>
        <dbReference type="ChEBI" id="CHEBI:58349"/>
    </ligand>
</feature>
<evidence type="ECO:0000256" key="5">
    <source>
        <dbReference type="ARBA" id="ARBA00023002"/>
    </source>
</evidence>
<dbReference type="PANTHER" id="PTHR23429:SF0">
    <property type="entry name" value="GLUCOSE-6-PHOSPHATE 1-DEHYDROGENASE"/>
    <property type="match status" value="1"/>
</dbReference>
<gene>
    <name evidence="7" type="primary">zwf</name>
    <name evidence="8" type="ORF">A0U89_00950</name>
</gene>
<dbReference type="eggNOG" id="COG0364">
    <property type="taxonomic scope" value="Bacteria"/>
</dbReference>
<evidence type="ECO:0000313" key="9">
    <source>
        <dbReference type="Proteomes" id="UP000179145"/>
    </source>
</evidence>
<dbReference type="InterPro" id="IPR022675">
    <property type="entry name" value="G6P_DH_C"/>
</dbReference>
<sequence>MQQMATQQRDVLSSKEPPSACTLVIFGANGDLTKRLLIPSLYDLAAADALSNDFSILAIDRVQATGESWARGLRETIESFAKDPTAEFSAAELNDTAWNSVVKTADYISGDFTQPELFQNLHGRLGTKNVIFYFAVPAGLFAVIAKNLGDAGLLKEDEGFYRRLIVEKPFGHDLATARQLDVDLLKQADESQIYRIDHFLGKEVVQSIMAMRFANSLFEPIWRREYIDHIEITAAETIGVEKRGKFYEPTGALRDMVPNHLFTLLCMVAMEPPINLSAKAVRDEKTKLLQAIRPLKPADYVRAQYGAGQINGQDVPAYRNEPDVSPESRTETYSAMRLYIDNWRWGGVPFYLRTGKRMKGRSTEVAIFLKRAPYNLFDRSEDMSGLANIIRLRLDPLHDIEMSFDVKKPGTGEILTLVQSVFSYDEFFGKETNVGYEALLYDCMKGDQMLFQSAEAIEAAWAAVEAINRPAETDLPVYAAGSEGPKEADALLAENGHKWLPVTAETIFSKTP</sequence>
<dbReference type="Gene3D" id="3.40.50.720">
    <property type="entry name" value="NAD(P)-binding Rossmann-like Domain"/>
    <property type="match status" value="1"/>
</dbReference>
<evidence type="ECO:0000313" key="8">
    <source>
        <dbReference type="EMBL" id="AOX15933.1"/>
    </source>
</evidence>
<comment type="caution">
    <text evidence="7">Lacks conserved residue(s) required for the propagation of feature annotation.</text>
</comment>
<organism evidence="8 9">
    <name type="scientific">Kozakia baliensis</name>
    <dbReference type="NCBI Taxonomy" id="153496"/>
    <lineage>
        <taxon>Bacteria</taxon>
        <taxon>Pseudomonadati</taxon>
        <taxon>Pseudomonadota</taxon>
        <taxon>Alphaproteobacteria</taxon>
        <taxon>Acetobacterales</taxon>
        <taxon>Acetobacteraceae</taxon>
        <taxon>Kozakia</taxon>
    </lineage>
</organism>
<keyword evidence="9" id="KW-1185">Reference proteome</keyword>
<dbReference type="Gene3D" id="3.30.360.10">
    <property type="entry name" value="Dihydrodipicolinate Reductase, domain 2"/>
    <property type="match status" value="1"/>
</dbReference>
<feature type="binding site" evidence="7">
    <location>
        <position position="356"/>
    </location>
    <ligand>
        <name>substrate</name>
    </ligand>
</feature>
<evidence type="ECO:0000256" key="1">
    <source>
        <dbReference type="ARBA" id="ARBA00004937"/>
    </source>
</evidence>
<keyword evidence="5 7" id="KW-0560">Oxidoreductase</keyword>
<evidence type="ECO:0000256" key="6">
    <source>
        <dbReference type="ARBA" id="ARBA00023277"/>
    </source>
</evidence>
<feature type="binding site" evidence="7">
    <location>
        <position position="168"/>
    </location>
    <ligand>
        <name>NADP(+)</name>
        <dbReference type="ChEBI" id="CHEBI:58349"/>
    </ligand>
</feature>
<dbReference type="UniPathway" id="UPA00115">
    <property type="reaction ID" value="UER00408"/>
</dbReference>
<dbReference type="AlphaFoldDB" id="A0A1D8UQL5"/>
<name>A0A1D8UQL5_9PROT</name>
<dbReference type="GO" id="GO:0006006">
    <property type="term" value="P:glucose metabolic process"/>
    <property type="evidence" value="ECO:0007669"/>
    <property type="project" value="UniProtKB-KW"/>
</dbReference>
<proteinExistence type="inferred from homology"/>
<dbReference type="PANTHER" id="PTHR23429">
    <property type="entry name" value="GLUCOSE-6-PHOSPHATE 1-DEHYDROGENASE G6PD"/>
    <property type="match status" value="1"/>
</dbReference>
<dbReference type="EMBL" id="CP014674">
    <property type="protein sequence ID" value="AOX15933.1"/>
    <property type="molecule type" value="Genomic_DNA"/>
</dbReference>
<evidence type="ECO:0000256" key="3">
    <source>
        <dbReference type="ARBA" id="ARBA00022526"/>
    </source>
</evidence>
<dbReference type="GO" id="GO:0005829">
    <property type="term" value="C:cytosol"/>
    <property type="evidence" value="ECO:0007669"/>
    <property type="project" value="TreeGrafter"/>
</dbReference>
<dbReference type="EC" id="1.1.1.49" evidence="7"/>
<comment type="pathway">
    <text evidence="1 7">Carbohydrate degradation; pentose phosphate pathway; D-ribulose 5-phosphate from D-glucose 6-phosphate (oxidative stage): step 1/3.</text>
</comment>
<dbReference type="KEGG" id="kba:A0U89_00950"/>
<feature type="binding site" evidence="7">
    <location>
        <position position="61"/>
    </location>
    <ligand>
        <name>NADP(+)</name>
        <dbReference type="ChEBI" id="CHEBI:58349"/>
    </ligand>
</feature>
<dbReference type="SUPFAM" id="SSF55347">
    <property type="entry name" value="Glyceraldehyde-3-phosphate dehydrogenase-like, C-terminal domain"/>
    <property type="match status" value="1"/>
</dbReference>
<dbReference type="PRINTS" id="PR00079">
    <property type="entry name" value="G6PDHDRGNASE"/>
</dbReference>
<feature type="binding site" evidence="7">
    <location>
        <position position="255"/>
    </location>
    <ligand>
        <name>substrate</name>
    </ligand>
</feature>
<evidence type="ECO:0000256" key="7">
    <source>
        <dbReference type="HAMAP-Rule" id="MF_00966"/>
    </source>
</evidence>
<dbReference type="Pfam" id="PF00479">
    <property type="entry name" value="G6PD_N"/>
    <property type="match status" value="1"/>
</dbReference>
<dbReference type="InterPro" id="IPR036291">
    <property type="entry name" value="NAD(P)-bd_dom_sf"/>
</dbReference>
<dbReference type="GO" id="GO:0004345">
    <property type="term" value="F:glucose-6-phosphate dehydrogenase activity"/>
    <property type="evidence" value="ECO:0007669"/>
    <property type="project" value="UniProtKB-UniRule"/>
</dbReference>